<keyword evidence="1" id="KW-1133">Transmembrane helix</keyword>
<dbReference type="EMBL" id="ACLJ02000003">
    <property type="protein sequence ID" value="EFK54226.1"/>
    <property type="molecule type" value="Genomic_DNA"/>
</dbReference>
<feature type="transmembrane region" description="Helical" evidence="1">
    <location>
        <begin position="136"/>
        <end position="156"/>
    </location>
</feature>
<dbReference type="Proteomes" id="UP000004208">
    <property type="component" value="Unassembled WGS sequence"/>
</dbReference>
<name>D7WDJ5_9CORY</name>
<proteinExistence type="predicted"/>
<keyword evidence="3" id="KW-1185">Reference proteome</keyword>
<dbReference type="AlphaFoldDB" id="D7WDJ5"/>
<feature type="transmembrane region" description="Helical" evidence="1">
    <location>
        <begin position="81"/>
        <end position="102"/>
    </location>
</feature>
<reference evidence="2" key="1">
    <citation type="submission" date="2010-06" db="EMBL/GenBank/DDBJ databases">
        <authorList>
            <person name="Muzny D."/>
            <person name="Qin X."/>
            <person name="Buhay C."/>
            <person name="Dugan-Rocha S."/>
            <person name="Ding Y."/>
            <person name="Chen G."/>
            <person name="Hawes A."/>
            <person name="Holder M."/>
            <person name="Jhangiani S."/>
            <person name="Johnson A."/>
            <person name="Khan Z."/>
            <person name="Li Z."/>
            <person name="Liu W."/>
            <person name="Liu X."/>
            <person name="Perez L."/>
            <person name="Shen H."/>
            <person name="Wang Q."/>
            <person name="Watt J."/>
            <person name="Xi L."/>
            <person name="Xin Y."/>
            <person name="Zhou J."/>
            <person name="Deng J."/>
            <person name="Jiang H."/>
            <person name="Liu Y."/>
            <person name="Qu J."/>
            <person name="Song X.-Z."/>
            <person name="Zhang L."/>
            <person name="Villasana D."/>
            <person name="Johnson A."/>
            <person name="Liu J."/>
            <person name="Liyanage D."/>
            <person name="Lorensuhewa L."/>
            <person name="Robinson T."/>
            <person name="Song A."/>
            <person name="Song B.-B."/>
            <person name="Dinh H."/>
            <person name="Thornton R."/>
            <person name="Coyle M."/>
            <person name="Francisco L."/>
            <person name="Jackson L."/>
            <person name="Javaid M."/>
            <person name="Korchina V."/>
            <person name="Kovar C."/>
            <person name="Mata R."/>
            <person name="Mathew T."/>
            <person name="Ngo R."/>
            <person name="Nguyen L."/>
            <person name="Nguyen N."/>
            <person name="Okwuonu G."/>
            <person name="Ongeri F."/>
            <person name="Pham C."/>
            <person name="Simmons D."/>
            <person name="Wilczek-Boney K."/>
            <person name="Hale W."/>
            <person name="Jakkamsetti A."/>
            <person name="Pham P."/>
            <person name="Ruth R."/>
            <person name="San Lucas F."/>
            <person name="Warren J."/>
            <person name="Zhang J."/>
            <person name="Zhao Z."/>
            <person name="Zhou C."/>
            <person name="Zhu D."/>
            <person name="Lee S."/>
            <person name="Bess C."/>
            <person name="Blankenburg K."/>
            <person name="Forbes L."/>
            <person name="Fu Q."/>
            <person name="Gubbala S."/>
            <person name="Hirani K."/>
            <person name="Jayaseelan J.C."/>
            <person name="Lara F."/>
            <person name="Munidasa M."/>
            <person name="Palculict T."/>
            <person name="Patil S."/>
            <person name="Pu L.-L."/>
            <person name="Saada N."/>
            <person name="Tang L."/>
            <person name="Weissenberger G."/>
            <person name="Zhu Y."/>
            <person name="Hemphill L."/>
            <person name="Shang Y."/>
            <person name="Youmans B."/>
            <person name="Ayvaz T."/>
            <person name="Ross M."/>
            <person name="Santibanez J."/>
            <person name="Aqrawi P."/>
            <person name="Gross S."/>
            <person name="Joshi V."/>
            <person name="Fowler G."/>
            <person name="Nazareth L."/>
            <person name="Reid J."/>
            <person name="Worley K."/>
            <person name="Petrosino J."/>
            <person name="Highlander S."/>
            <person name="Gibbs R."/>
        </authorList>
    </citation>
    <scope>NUCLEOTIDE SEQUENCE [LARGE SCALE GENOMIC DNA]</scope>
    <source>
        <strain evidence="2">ATCC 33030</strain>
    </source>
</reference>
<dbReference type="OrthoDB" id="3429068at2"/>
<sequence length="160" mass="17151">MTTFLIFLHVAAAIILIGPVMVATSAFPGAAAKAQAGGEETLGRASIYHRISSTYGMISLLVPLLGAAVLAFDWDSYRSNYWFHTAIVLSVLAWGFLFGMVIPQQRKIMGSLGALNPAEADSRDVTPDFESSRVKAAAGAGIFNLLWFLTLILMFLPSPA</sequence>
<protein>
    <recommendedName>
        <fullName evidence="4">DUF2269 domain-containing protein</fullName>
    </recommendedName>
</protein>
<dbReference type="STRING" id="585529.HMPREF0291_11883"/>
<evidence type="ECO:0000256" key="1">
    <source>
        <dbReference type="SAM" id="Phobius"/>
    </source>
</evidence>
<organism evidence="2 3">
    <name type="scientific">Corynebacterium genitalium ATCC 33030</name>
    <dbReference type="NCBI Taxonomy" id="585529"/>
    <lineage>
        <taxon>Bacteria</taxon>
        <taxon>Bacillati</taxon>
        <taxon>Actinomycetota</taxon>
        <taxon>Actinomycetes</taxon>
        <taxon>Mycobacteriales</taxon>
        <taxon>Corynebacteriaceae</taxon>
        <taxon>Corynebacterium</taxon>
    </lineage>
</organism>
<evidence type="ECO:0000313" key="3">
    <source>
        <dbReference type="Proteomes" id="UP000004208"/>
    </source>
</evidence>
<evidence type="ECO:0000313" key="2">
    <source>
        <dbReference type="EMBL" id="EFK54226.1"/>
    </source>
</evidence>
<feature type="transmembrane region" description="Helical" evidence="1">
    <location>
        <begin position="52"/>
        <end position="74"/>
    </location>
</feature>
<dbReference type="RefSeq" id="WP_005290671.1">
    <property type="nucleotide sequence ID" value="NZ_CM000961.1"/>
</dbReference>
<comment type="caution">
    <text evidence="2">The sequence shown here is derived from an EMBL/GenBank/DDBJ whole genome shotgun (WGS) entry which is preliminary data.</text>
</comment>
<accession>D7WDJ5</accession>
<keyword evidence="1" id="KW-0472">Membrane</keyword>
<dbReference type="HOGENOM" id="CLU_114045_0_0_11"/>
<dbReference type="eggNOG" id="ENOG50314P5">
    <property type="taxonomic scope" value="Bacteria"/>
</dbReference>
<evidence type="ECO:0008006" key="4">
    <source>
        <dbReference type="Google" id="ProtNLM"/>
    </source>
</evidence>
<keyword evidence="1" id="KW-0812">Transmembrane</keyword>
<gene>
    <name evidence="2" type="ORF">HMPREF0291_11883</name>
</gene>